<dbReference type="Pfam" id="PF00562">
    <property type="entry name" value="RNA_pol_Rpb2_6"/>
    <property type="match status" value="1"/>
</dbReference>
<dbReference type="EC" id="2.7.7.6" evidence="2"/>
<evidence type="ECO:0000256" key="2">
    <source>
        <dbReference type="ARBA" id="ARBA00012418"/>
    </source>
</evidence>
<comment type="similarity">
    <text evidence="1">Belongs to the RNA polymerase beta chain family.</text>
</comment>
<dbReference type="EMBL" id="KZ270002">
    <property type="protein sequence ID" value="OZC08830.1"/>
    <property type="molecule type" value="Genomic_DNA"/>
</dbReference>
<dbReference type="AlphaFoldDB" id="A0A238BVW9"/>
<evidence type="ECO:0000313" key="9">
    <source>
        <dbReference type="EMBL" id="OZC08830.1"/>
    </source>
</evidence>
<dbReference type="InterPro" id="IPR015712">
    <property type="entry name" value="DNA-dir_RNA_pol_su2"/>
</dbReference>
<keyword evidence="3" id="KW-0240">DNA-directed RNA polymerase</keyword>
<keyword evidence="6" id="KW-0804">Transcription</keyword>
<accession>A0A238BVW9</accession>
<evidence type="ECO:0000256" key="1">
    <source>
        <dbReference type="ARBA" id="ARBA00006835"/>
    </source>
</evidence>
<dbReference type="PANTHER" id="PTHR20856">
    <property type="entry name" value="DNA-DIRECTED RNA POLYMERASE I SUBUNIT 2"/>
    <property type="match status" value="1"/>
</dbReference>
<keyword evidence="10" id="KW-1185">Reference proteome</keyword>
<dbReference type="GO" id="GO:0000428">
    <property type="term" value="C:DNA-directed RNA polymerase complex"/>
    <property type="evidence" value="ECO:0007669"/>
    <property type="project" value="UniProtKB-KW"/>
</dbReference>
<dbReference type="GO" id="GO:0032549">
    <property type="term" value="F:ribonucleoside binding"/>
    <property type="evidence" value="ECO:0007669"/>
    <property type="project" value="InterPro"/>
</dbReference>
<dbReference type="GO" id="GO:0003899">
    <property type="term" value="F:DNA-directed RNA polymerase activity"/>
    <property type="evidence" value="ECO:0007669"/>
    <property type="project" value="UniProtKB-EC"/>
</dbReference>
<dbReference type="SUPFAM" id="SSF64484">
    <property type="entry name" value="beta and beta-prime subunits of DNA dependent RNA-polymerase"/>
    <property type="match status" value="1"/>
</dbReference>
<feature type="region of interest" description="Disordered" evidence="7">
    <location>
        <begin position="194"/>
        <end position="228"/>
    </location>
</feature>
<dbReference type="InterPro" id="IPR037033">
    <property type="entry name" value="DNA-dir_RNAP_su2_hyb_sf"/>
</dbReference>
<proteinExistence type="inferred from homology"/>
<evidence type="ECO:0000256" key="5">
    <source>
        <dbReference type="ARBA" id="ARBA00022695"/>
    </source>
</evidence>
<evidence type="ECO:0000256" key="4">
    <source>
        <dbReference type="ARBA" id="ARBA00022679"/>
    </source>
</evidence>
<keyword evidence="5" id="KW-0548">Nucleotidyltransferase</keyword>
<evidence type="ECO:0000256" key="3">
    <source>
        <dbReference type="ARBA" id="ARBA00022478"/>
    </source>
</evidence>
<dbReference type="InterPro" id="IPR007120">
    <property type="entry name" value="DNA-dir_RNAP_su2_dom"/>
</dbReference>
<dbReference type="Proteomes" id="UP000242913">
    <property type="component" value="Unassembled WGS sequence"/>
</dbReference>
<dbReference type="OrthoDB" id="5789004at2759"/>
<gene>
    <name evidence="9" type="ORF">X798_04155</name>
</gene>
<feature type="domain" description="DNA-directed RNA polymerase subunit 2 hybrid-binding" evidence="8">
    <location>
        <begin position="1"/>
        <end position="69"/>
    </location>
</feature>
<protein>
    <recommendedName>
        <fullName evidence="2">DNA-directed RNA polymerase</fullName>
        <ecNumber evidence="2">2.7.7.6</ecNumber>
    </recommendedName>
</protein>
<keyword evidence="4" id="KW-0808">Transferase</keyword>
<evidence type="ECO:0000313" key="10">
    <source>
        <dbReference type="Proteomes" id="UP000242913"/>
    </source>
</evidence>
<organism evidence="9 10">
    <name type="scientific">Onchocerca flexuosa</name>
    <dbReference type="NCBI Taxonomy" id="387005"/>
    <lineage>
        <taxon>Eukaryota</taxon>
        <taxon>Metazoa</taxon>
        <taxon>Ecdysozoa</taxon>
        <taxon>Nematoda</taxon>
        <taxon>Chromadorea</taxon>
        <taxon>Rhabditida</taxon>
        <taxon>Spirurina</taxon>
        <taxon>Spiruromorpha</taxon>
        <taxon>Filarioidea</taxon>
        <taxon>Onchocercidae</taxon>
        <taxon>Onchocerca</taxon>
    </lineage>
</organism>
<reference evidence="9 10" key="1">
    <citation type="submission" date="2015-12" db="EMBL/GenBank/DDBJ databases">
        <title>Draft genome of the nematode, Onchocerca flexuosa.</title>
        <authorList>
            <person name="Mitreva M."/>
        </authorList>
    </citation>
    <scope>NUCLEOTIDE SEQUENCE [LARGE SCALE GENOMIC DNA]</scope>
    <source>
        <strain evidence="9">Red Deer</strain>
    </source>
</reference>
<dbReference type="GO" id="GO:0006351">
    <property type="term" value="P:DNA-templated transcription"/>
    <property type="evidence" value="ECO:0007669"/>
    <property type="project" value="InterPro"/>
</dbReference>
<evidence type="ECO:0000259" key="8">
    <source>
        <dbReference type="Pfam" id="PF00562"/>
    </source>
</evidence>
<evidence type="ECO:0000256" key="6">
    <source>
        <dbReference type="ARBA" id="ARBA00023163"/>
    </source>
</evidence>
<dbReference type="Gene3D" id="2.40.270.10">
    <property type="entry name" value="DNA-directed RNA polymerase, subunit 2, domain 6"/>
    <property type="match status" value="1"/>
</dbReference>
<evidence type="ECO:0000256" key="7">
    <source>
        <dbReference type="SAM" id="MobiDB-lite"/>
    </source>
</evidence>
<dbReference type="GO" id="GO:0003677">
    <property type="term" value="F:DNA binding"/>
    <property type="evidence" value="ECO:0007669"/>
    <property type="project" value="InterPro"/>
</dbReference>
<sequence length="552" mass="61892">MAGRHGNKGVISRVVPVEDMPYLEDGTPTHIILNPLGVPSRMNEGQMLEAHIDWACKKTGPIPDDPFFANELCWTLALHSEPGGYMSRCRRTHRMVIKKDDFDVANRSGSLMKTDSDEGCYSGEGGLTNGNNDADEEVSSFFANQILGSISRLLSANNPADGKRIASTVDNSSESDEMPSVFENIFSEHVESPFNETGVNDLDGPKAKKARDDLGNAREDWPTKESGSSMTIPMPMCIRLVELYRRCRAFLRTFSQKKEDRKARHQMWDAIDARLYEEFGIHSGVNRLKKKIQNIQAGARGKIEALRQPLFLQFFRRETSSGIIPQDTNIRFTPAEMEMVRMLYQNGDKVLNTVNENNEPFYMQLEALMRRENNEKKIQLHENGHIERSPPSSNAKSMIYPQLLITQATQNGNKKHMSHVTKESPALFNSVSCIAEPKNSPIVSLFSKPFDVLSAAAHFPKTDPVPSSNGGHELAVMTELITRQMNVLKRQEELQRRAELLFEQQLARESKIVDSIASLTKAASHLEQIGEFLLNTCRYGSVNGGTFSPNNS</sequence>
<name>A0A238BVW9_9BILA</name>
<feature type="compositionally biased region" description="Basic and acidic residues" evidence="7">
    <location>
        <begin position="203"/>
        <end position="223"/>
    </location>
</feature>